<evidence type="ECO:0000256" key="3">
    <source>
        <dbReference type="ARBA" id="ARBA00007282"/>
    </source>
</evidence>
<reference evidence="13" key="1">
    <citation type="journal article" date="2024" name="IScience">
        <title>Strigolactones Initiate the Formation of Haustorium-like Structures in Castilleja.</title>
        <authorList>
            <person name="Buerger M."/>
            <person name="Peterson D."/>
            <person name="Chory J."/>
        </authorList>
    </citation>
    <scope>NUCLEOTIDE SEQUENCE [LARGE SCALE GENOMIC DNA]</scope>
</reference>
<comment type="pathway">
    <text evidence="2">Secondary metabolite biosynthesis.</text>
</comment>
<sequence>MIKMEGEIMNLGRVWSTVIACLCYCHFVSSSLPKGKQRLISLLPIFFIFTILPLYTTSAFFTSVTAFFITWLANFKLLLFAFDHGPFTSQPSISLPVFIITVALPFKIKPANALKKPKKLPLYLATEIPIAVLLVSVMYGYKGKIHPHIVKVVYCFLVFLVVDILVESSSSLVRTLFGLELEPPSDEPYLSTSLREFWGRRWNLTVNGILRETVHKPVRSACEAVMGGDWAAMPAMVATFLVSGLMHELLFWYIIRASPSWEMTMFFVVHGVCVVMELGLKVVLGRNEKRDGLPWFVSGPLTVGFVVATSFWLFFPPLMRNGVDVRVIEEFGYVGEVVKGKIVEFWLLIGRRQA</sequence>
<evidence type="ECO:0000256" key="4">
    <source>
        <dbReference type="ARBA" id="ARBA00022679"/>
    </source>
</evidence>
<keyword evidence="4" id="KW-0808">Transferase</keyword>
<feature type="transmembrane region" description="Helical" evidence="10">
    <location>
        <begin position="261"/>
        <end position="280"/>
    </location>
</feature>
<dbReference type="InterPro" id="IPR032805">
    <property type="entry name" value="Wax_synthase_dom"/>
</dbReference>
<gene>
    <name evidence="12" type="ORF">CASFOL_025685</name>
</gene>
<evidence type="ECO:0000256" key="5">
    <source>
        <dbReference type="ARBA" id="ARBA00022692"/>
    </source>
</evidence>
<feature type="transmembrane region" description="Helical" evidence="10">
    <location>
        <begin position="145"/>
        <end position="166"/>
    </location>
</feature>
<name>A0ABD3CTP9_9LAMI</name>
<protein>
    <recommendedName>
        <fullName evidence="11">Wax synthase domain-containing protein</fullName>
    </recommendedName>
</protein>
<keyword evidence="6 10" id="KW-1133">Transmembrane helix</keyword>
<feature type="transmembrane region" description="Helical" evidence="10">
    <location>
        <begin position="12"/>
        <end position="32"/>
    </location>
</feature>
<evidence type="ECO:0000256" key="8">
    <source>
        <dbReference type="ARBA" id="ARBA00023136"/>
    </source>
</evidence>
<feature type="transmembrane region" description="Helical" evidence="10">
    <location>
        <begin position="120"/>
        <end position="139"/>
    </location>
</feature>
<evidence type="ECO:0000259" key="11">
    <source>
        <dbReference type="Pfam" id="PF13813"/>
    </source>
</evidence>
<comment type="caution">
    <text evidence="12">The sequence shown here is derived from an EMBL/GenBank/DDBJ whole genome shotgun (WGS) entry which is preliminary data.</text>
</comment>
<keyword evidence="8 10" id="KW-0472">Membrane</keyword>
<keyword evidence="5 10" id="KW-0812">Transmembrane</keyword>
<feature type="domain" description="Wax synthase" evidence="11">
    <location>
        <begin position="185"/>
        <end position="267"/>
    </location>
</feature>
<evidence type="ECO:0000256" key="2">
    <source>
        <dbReference type="ARBA" id="ARBA00005179"/>
    </source>
</evidence>
<dbReference type="AlphaFoldDB" id="A0ABD3CTP9"/>
<comment type="subcellular location">
    <subcellularLocation>
        <location evidence="1">Membrane</location>
        <topology evidence="1">Multi-pass membrane protein</topology>
    </subcellularLocation>
</comment>
<evidence type="ECO:0000256" key="6">
    <source>
        <dbReference type="ARBA" id="ARBA00022989"/>
    </source>
</evidence>
<dbReference type="InterPro" id="IPR017088">
    <property type="entry name" value="Wax_synthase_Magnoliopsida"/>
</dbReference>
<evidence type="ECO:0000313" key="13">
    <source>
        <dbReference type="Proteomes" id="UP001632038"/>
    </source>
</evidence>
<dbReference type="Proteomes" id="UP001632038">
    <property type="component" value="Unassembled WGS sequence"/>
</dbReference>
<organism evidence="12 13">
    <name type="scientific">Castilleja foliolosa</name>
    <dbReference type="NCBI Taxonomy" id="1961234"/>
    <lineage>
        <taxon>Eukaryota</taxon>
        <taxon>Viridiplantae</taxon>
        <taxon>Streptophyta</taxon>
        <taxon>Embryophyta</taxon>
        <taxon>Tracheophyta</taxon>
        <taxon>Spermatophyta</taxon>
        <taxon>Magnoliopsida</taxon>
        <taxon>eudicotyledons</taxon>
        <taxon>Gunneridae</taxon>
        <taxon>Pentapetalae</taxon>
        <taxon>asterids</taxon>
        <taxon>lamiids</taxon>
        <taxon>Lamiales</taxon>
        <taxon>Orobanchaceae</taxon>
        <taxon>Pedicularideae</taxon>
        <taxon>Castillejinae</taxon>
        <taxon>Castilleja</taxon>
    </lineage>
</organism>
<dbReference type="GO" id="GO:0016020">
    <property type="term" value="C:membrane"/>
    <property type="evidence" value="ECO:0007669"/>
    <property type="project" value="UniProtKB-SubCell"/>
</dbReference>
<comment type="similarity">
    <text evidence="3">Belongs to the wax synthase family.</text>
</comment>
<proteinExistence type="inferred from homology"/>
<feature type="transmembrane region" description="Helical" evidence="10">
    <location>
        <begin position="39"/>
        <end position="72"/>
    </location>
</feature>
<feature type="transmembrane region" description="Helical" evidence="10">
    <location>
        <begin position="235"/>
        <end position="255"/>
    </location>
</feature>
<dbReference type="PIRSF" id="PIRSF037006">
    <property type="entry name" value="Wax_synthase"/>
    <property type="match status" value="1"/>
</dbReference>
<evidence type="ECO:0000256" key="9">
    <source>
        <dbReference type="ARBA" id="ARBA00023315"/>
    </source>
</evidence>
<dbReference type="Pfam" id="PF13813">
    <property type="entry name" value="MBOAT_2"/>
    <property type="match status" value="1"/>
</dbReference>
<dbReference type="PANTHER" id="PTHR31595:SF57">
    <property type="entry name" value="OS04G0481900 PROTEIN"/>
    <property type="match status" value="1"/>
</dbReference>
<dbReference type="GO" id="GO:0006629">
    <property type="term" value="P:lipid metabolic process"/>
    <property type="evidence" value="ECO:0007669"/>
    <property type="project" value="UniProtKB-KW"/>
</dbReference>
<evidence type="ECO:0000313" key="12">
    <source>
        <dbReference type="EMBL" id="KAL3632701.1"/>
    </source>
</evidence>
<evidence type="ECO:0000256" key="10">
    <source>
        <dbReference type="SAM" id="Phobius"/>
    </source>
</evidence>
<evidence type="ECO:0000256" key="7">
    <source>
        <dbReference type="ARBA" id="ARBA00023098"/>
    </source>
</evidence>
<accession>A0ABD3CTP9</accession>
<dbReference type="GO" id="GO:0016746">
    <property type="term" value="F:acyltransferase activity"/>
    <property type="evidence" value="ECO:0007669"/>
    <property type="project" value="UniProtKB-KW"/>
</dbReference>
<keyword evidence="13" id="KW-1185">Reference proteome</keyword>
<keyword evidence="9" id="KW-0012">Acyltransferase</keyword>
<dbReference type="PANTHER" id="PTHR31595">
    <property type="entry name" value="LONG-CHAIN-ALCOHOL O-FATTY-ACYLTRANSFERASE 3-RELATED"/>
    <property type="match status" value="1"/>
</dbReference>
<feature type="transmembrane region" description="Helical" evidence="10">
    <location>
        <begin position="92"/>
        <end position="108"/>
    </location>
</feature>
<dbReference type="InterPro" id="IPR044851">
    <property type="entry name" value="Wax_synthase"/>
</dbReference>
<feature type="transmembrane region" description="Helical" evidence="10">
    <location>
        <begin position="292"/>
        <end position="315"/>
    </location>
</feature>
<dbReference type="EMBL" id="JAVIJP010000032">
    <property type="protein sequence ID" value="KAL3632701.1"/>
    <property type="molecule type" value="Genomic_DNA"/>
</dbReference>
<evidence type="ECO:0000256" key="1">
    <source>
        <dbReference type="ARBA" id="ARBA00004141"/>
    </source>
</evidence>
<keyword evidence="7" id="KW-0443">Lipid metabolism</keyword>